<dbReference type="AlphaFoldDB" id="A0A317XJX8"/>
<dbReference type="Proteomes" id="UP000246740">
    <property type="component" value="Unassembled WGS sequence"/>
</dbReference>
<keyword evidence="2" id="KW-1185">Reference proteome</keyword>
<organism evidence="1 2">
    <name type="scientific">Testicularia cyperi</name>
    <dbReference type="NCBI Taxonomy" id="1882483"/>
    <lineage>
        <taxon>Eukaryota</taxon>
        <taxon>Fungi</taxon>
        <taxon>Dikarya</taxon>
        <taxon>Basidiomycota</taxon>
        <taxon>Ustilaginomycotina</taxon>
        <taxon>Ustilaginomycetes</taxon>
        <taxon>Ustilaginales</taxon>
        <taxon>Anthracoideaceae</taxon>
        <taxon>Testicularia</taxon>
    </lineage>
</organism>
<reference evidence="1 2" key="1">
    <citation type="journal article" date="2018" name="Mol. Biol. Evol.">
        <title>Broad Genomic Sampling Reveals a Smut Pathogenic Ancestry of the Fungal Clade Ustilaginomycotina.</title>
        <authorList>
            <person name="Kijpornyongpan T."/>
            <person name="Mondo S.J."/>
            <person name="Barry K."/>
            <person name="Sandor L."/>
            <person name="Lee J."/>
            <person name="Lipzen A."/>
            <person name="Pangilinan J."/>
            <person name="LaButti K."/>
            <person name="Hainaut M."/>
            <person name="Henrissat B."/>
            <person name="Grigoriev I.V."/>
            <person name="Spatafora J.W."/>
            <person name="Aime M.C."/>
        </authorList>
    </citation>
    <scope>NUCLEOTIDE SEQUENCE [LARGE SCALE GENOMIC DNA]</scope>
    <source>
        <strain evidence="1 2">MCA 3645</strain>
    </source>
</reference>
<sequence length="53" mass="6021">MATRVGTNALLRCYELHTNGRTRLCIQHVCGRCTARATRQYRQKATSSRAPEL</sequence>
<name>A0A317XJX8_9BASI</name>
<dbReference type="InParanoid" id="A0A317XJX8"/>
<dbReference type="EMBL" id="KZ819198">
    <property type="protein sequence ID" value="PWY98595.1"/>
    <property type="molecule type" value="Genomic_DNA"/>
</dbReference>
<protein>
    <submittedName>
        <fullName evidence="1">Uncharacterized protein</fullName>
    </submittedName>
</protein>
<gene>
    <name evidence="1" type="ORF">BCV70DRAFT_201915</name>
</gene>
<evidence type="ECO:0000313" key="1">
    <source>
        <dbReference type="EMBL" id="PWY98595.1"/>
    </source>
</evidence>
<proteinExistence type="predicted"/>
<accession>A0A317XJX8</accession>
<evidence type="ECO:0000313" key="2">
    <source>
        <dbReference type="Proteomes" id="UP000246740"/>
    </source>
</evidence>